<reference evidence="1" key="1">
    <citation type="journal article" date="2015" name="Nature">
        <title>Complex archaea that bridge the gap between prokaryotes and eukaryotes.</title>
        <authorList>
            <person name="Spang A."/>
            <person name="Saw J.H."/>
            <person name="Jorgensen S.L."/>
            <person name="Zaremba-Niedzwiedzka K."/>
            <person name="Martijn J."/>
            <person name="Lind A.E."/>
            <person name="van Eijk R."/>
            <person name="Schleper C."/>
            <person name="Guy L."/>
            <person name="Ettema T.J."/>
        </authorList>
    </citation>
    <scope>NUCLEOTIDE SEQUENCE</scope>
</reference>
<comment type="caution">
    <text evidence="1">The sequence shown here is derived from an EMBL/GenBank/DDBJ whole genome shotgun (WGS) entry which is preliminary data.</text>
</comment>
<dbReference type="AlphaFoldDB" id="A0A0F9Y2A7"/>
<sequence length="118" mass="11941">MKRLAMIVGITAILPMAAFAEEVKLTEELNGLDIEIQMIGTGTAGGAGAAGAGGGGTQVLQVINNSDKKVACRLEGGPAETMQDGPMAPIEAGKTAVMRIEGDAASVVTRAKLICEEA</sequence>
<protein>
    <submittedName>
        <fullName evidence="1">Uncharacterized protein</fullName>
    </submittedName>
</protein>
<gene>
    <name evidence="1" type="ORF">LCGC14_0144730</name>
</gene>
<name>A0A0F9Y2A7_9ZZZZ</name>
<accession>A0A0F9Y2A7</accession>
<evidence type="ECO:0000313" key="1">
    <source>
        <dbReference type="EMBL" id="KKN98793.1"/>
    </source>
</evidence>
<organism evidence="1">
    <name type="scientific">marine sediment metagenome</name>
    <dbReference type="NCBI Taxonomy" id="412755"/>
    <lineage>
        <taxon>unclassified sequences</taxon>
        <taxon>metagenomes</taxon>
        <taxon>ecological metagenomes</taxon>
    </lineage>
</organism>
<proteinExistence type="predicted"/>
<dbReference type="EMBL" id="LAZR01000050">
    <property type="protein sequence ID" value="KKN98793.1"/>
    <property type="molecule type" value="Genomic_DNA"/>
</dbReference>